<dbReference type="STRING" id="65357.A0A024G602"/>
<reference evidence="1 2" key="1">
    <citation type="submission" date="2012-05" db="EMBL/GenBank/DDBJ databases">
        <title>Recombination and specialization in a pathogen metapopulation.</title>
        <authorList>
            <person name="Gardiner A."/>
            <person name="Kemen E."/>
            <person name="Schultz-Larsen T."/>
            <person name="MacLean D."/>
            <person name="Van Oosterhout C."/>
            <person name="Jones J.D.G."/>
        </authorList>
    </citation>
    <scope>NUCLEOTIDE SEQUENCE [LARGE SCALE GENOMIC DNA]</scope>
    <source>
        <strain evidence="1 2">Ac Nc2</strain>
    </source>
</reference>
<gene>
    <name evidence="1" type="ORF">BN9_027420</name>
</gene>
<protein>
    <recommendedName>
        <fullName evidence="3">EF-hand domain-containing protein</fullName>
    </recommendedName>
</protein>
<evidence type="ECO:0008006" key="3">
    <source>
        <dbReference type="Google" id="ProtNLM"/>
    </source>
</evidence>
<sequence length="392" mass="44391">MAPSTPRAKPLGVPIQSSNIKDVQPLSHSILLIPTKSLETDEIIRKKLHDAEFLISRQGLLTLSTQESADFVDLISNPRSKLYVDAANLTEDEPVRDKVAQLATGPILVLLVEKGGDCVAQLLAFVEQLHSLTSDERYYCTSDTITLSKEVEFCFSRIQPAAFCDLEHKPPKRARVDLDGVMRHYLFPSHITHPDALGRLFVFGMYGPLDAHYRLNAGRIGHHVVSDREIQVMIRQIHCEDVYKVYDLHNLSPEELQEVQGQVERNVSFEPKYTKEMTLTLFKLCQRDENGTLGFEEMQSVIMSERVKRVLRLKTHLTFSSSPSKMSGKWTQRTERSEKCLQKLFDNSKGLSDAQIASLVSQLLSKRSHEICHLEDGNAASLTQNVKLLRPR</sequence>
<dbReference type="Proteomes" id="UP000053237">
    <property type="component" value="Unassembled WGS sequence"/>
</dbReference>
<evidence type="ECO:0000313" key="2">
    <source>
        <dbReference type="Proteomes" id="UP000053237"/>
    </source>
</evidence>
<accession>A0A024G602</accession>
<evidence type="ECO:0000313" key="1">
    <source>
        <dbReference type="EMBL" id="CCI41958.1"/>
    </source>
</evidence>
<comment type="caution">
    <text evidence="1">The sequence shown here is derived from an EMBL/GenBank/DDBJ whole genome shotgun (WGS) entry which is preliminary data.</text>
</comment>
<dbReference type="InParanoid" id="A0A024G602"/>
<keyword evidence="2" id="KW-1185">Reference proteome</keyword>
<proteinExistence type="predicted"/>
<organism evidence="1 2">
    <name type="scientific">Albugo candida</name>
    <dbReference type="NCBI Taxonomy" id="65357"/>
    <lineage>
        <taxon>Eukaryota</taxon>
        <taxon>Sar</taxon>
        <taxon>Stramenopiles</taxon>
        <taxon>Oomycota</taxon>
        <taxon>Peronosporomycetes</taxon>
        <taxon>Albuginales</taxon>
        <taxon>Albuginaceae</taxon>
        <taxon>Albugo</taxon>
    </lineage>
</organism>
<dbReference type="EMBL" id="CAIX01000027">
    <property type="protein sequence ID" value="CCI41958.1"/>
    <property type="molecule type" value="Genomic_DNA"/>
</dbReference>
<dbReference type="AlphaFoldDB" id="A0A024G602"/>
<dbReference type="OrthoDB" id="771136at2759"/>
<name>A0A024G602_9STRA</name>